<feature type="region of interest" description="Disordered" evidence="1">
    <location>
        <begin position="72"/>
        <end position="91"/>
    </location>
</feature>
<name>A0A448WLB9_9PLAT</name>
<dbReference type="AlphaFoldDB" id="A0A448WLB9"/>
<proteinExistence type="predicted"/>
<protein>
    <submittedName>
        <fullName evidence="2">Uncharacterized protein</fullName>
    </submittedName>
</protein>
<comment type="caution">
    <text evidence="2">The sequence shown here is derived from an EMBL/GenBank/DDBJ whole genome shotgun (WGS) entry which is preliminary data.</text>
</comment>
<gene>
    <name evidence="2" type="ORF">PXEA_LOCUS8034</name>
</gene>
<organism evidence="2 3">
    <name type="scientific">Protopolystoma xenopodis</name>
    <dbReference type="NCBI Taxonomy" id="117903"/>
    <lineage>
        <taxon>Eukaryota</taxon>
        <taxon>Metazoa</taxon>
        <taxon>Spiralia</taxon>
        <taxon>Lophotrochozoa</taxon>
        <taxon>Platyhelminthes</taxon>
        <taxon>Monogenea</taxon>
        <taxon>Polyopisthocotylea</taxon>
        <taxon>Polystomatidea</taxon>
        <taxon>Polystomatidae</taxon>
        <taxon>Protopolystoma</taxon>
    </lineage>
</organism>
<keyword evidence="3" id="KW-1185">Reference proteome</keyword>
<reference evidence="2" key="1">
    <citation type="submission" date="2018-11" db="EMBL/GenBank/DDBJ databases">
        <authorList>
            <consortium name="Pathogen Informatics"/>
        </authorList>
    </citation>
    <scope>NUCLEOTIDE SEQUENCE</scope>
</reference>
<dbReference type="EMBL" id="CAAALY010021693">
    <property type="protein sequence ID" value="VEL14594.1"/>
    <property type="molecule type" value="Genomic_DNA"/>
</dbReference>
<feature type="region of interest" description="Disordered" evidence="1">
    <location>
        <begin position="26"/>
        <end position="61"/>
    </location>
</feature>
<accession>A0A448WLB9</accession>
<evidence type="ECO:0000313" key="3">
    <source>
        <dbReference type="Proteomes" id="UP000784294"/>
    </source>
</evidence>
<feature type="compositionally biased region" description="Basic and acidic residues" evidence="1">
    <location>
        <begin position="80"/>
        <end position="90"/>
    </location>
</feature>
<evidence type="ECO:0000313" key="2">
    <source>
        <dbReference type="EMBL" id="VEL14594.1"/>
    </source>
</evidence>
<sequence>MWVPRVAGIRFECFKCWNGLLRRARRRSVAGSDGRLTSLVVGRPSSSGQTEPEAVSTVGRPPPLAVLQDRHAAWQKTASGRRDSRSHCSDRLTPGRRLVYLKSPKT</sequence>
<dbReference type="Proteomes" id="UP000784294">
    <property type="component" value="Unassembled WGS sequence"/>
</dbReference>
<evidence type="ECO:0000256" key="1">
    <source>
        <dbReference type="SAM" id="MobiDB-lite"/>
    </source>
</evidence>